<dbReference type="KEGG" id="sgm:GCM10017557_81820"/>
<feature type="region of interest" description="Disordered" evidence="1">
    <location>
        <begin position="107"/>
        <end position="142"/>
    </location>
</feature>
<dbReference type="Proteomes" id="UP000516444">
    <property type="component" value="Chromosome"/>
</dbReference>
<gene>
    <name evidence="2" type="ORF">GCM10017557_81820</name>
</gene>
<dbReference type="EMBL" id="AP023440">
    <property type="protein sequence ID" value="BCL33323.1"/>
    <property type="molecule type" value="Genomic_DNA"/>
</dbReference>
<sequence>MLERHTAQEAVVGSGSTLAAERAAALADLELEEAIARQSADRLPGHDVAGLLQELVAIVHAGGGPFQWARAVRGALANLMRRDVEATAPAARHLVFDVDLTEVHFGDPATSPGRCRPARSSASPLPRRAPWPPQNSSTQERVGQDRLEHALVAPDGFEGSFTQALLTLHLLRLRIRIRPIPFAIDALTSASRSSARTSVAW</sequence>
<proteinExistence type="predicted"/>
<reference evidence="2 3" key="1">
    <citation type="journal article" date="2014" name="Int. J. Syst. Evol. Microbiol.">
        <title>Complete genome sequence of Corynebacterium casei LMG S-19264T (=DSM 44701T), isolated from a smear-ripened cheese.</title>
        <authorList>
            <consortium name="US DOE Joint Genome Institute (JGI-PGF)"/>
            <person name="Walter F."/>
            <person name="Albersmeier A."/>
            <person name="Kalinowski J."/>
            <person name="Ruckert C."/>
        </authorList>
    </citation>
    <scope>NUCLEOTIDE SEQUENCE [LARGE SCALE GENOMIC DNA]</scope>
    <source>
        <strain evidence="2 3">JCM 4677</strain>
    </source>
</reference>
<protein>
    <submittedName>
        <fullName evidence="2">Uncharacterized protein</fullName>
    </submittedName>
</protein>
<evidence type="ECO:0000313" key="2">
    <source>
        <dbReference type="EMBL" id="BCL33323.1"/>
    </source>
</evidence>
<dbReference type="RefSeq" id="WP_190854908.1">
    <property type="nucleotide sequence ID" value="NZ_AP023440.1"/>
</dbReference>
<accession>A0A7G1PCH2</accession>
<evidence type="ECO:0000256" key="1">
    <source>
        <dbReference type="SAM" id="MobiDB-lite"/>
    </source>
</evidence>
<evidence type="ECO:0000313" key="3">
    <source>
        <dbReference type="Proteomes" id="UP000516444"/>
    </source>
</evidence>
<keyword evidence="3" id="KW-1185">Reference proteome</keyword>
<organism evidence="2 3">
    <name type="scientific">Streptomyces aurantiacus</name>
    <dbReference type="NCBI Taxonomy" id="47760"/>
    <lineage>
        <taxon>Bacteria</taxon>
        <taxon>Bacillati</taxon>
        <taxon>Actinomycetota</taxon>
        <taxon>Actinomycetes</taxon>
        <taxon>Kitasatosporales</taxon>
        <taxon>Streptomycetaceae</taxon>
        <taxon>Streptomyces</taxon>
        <taxon>Streptomyces aurantiacus group</taxon>
    </lineage>
</organism>
<dbReference type="AlphaFoldDB" id="A0A7G1PCH2"/>
<name>A0A7G1PCH2_9ACTN</name>